<organism evidence="2 3">
    <name type="scientific">Acinetobacter variabilis</name>
    <dbReference type="NCBI Taxonomy" id="70346"/>
    <lineage>
        <taxon>Bacteria</taxon>
        <taxon>Pseudomonadati</taxon>
        <taxon>Pseudomonadota</taxon>
        <taxon>Gammaproteobacteria</taxon>
        <taxon>Moraxellales</taxon>
        <taxon>Moraxellaceae</taxon>
        <taxon>Acinetobacter</taxon>
    </lineage>
</organism>
<keyword evidence="1" id="KW-0812">Transmembrane</keyword>
<proteinExistence type="predicted"/>
<keyword evidence="1" id="KW-0472">Membrane</keyword>
<sequence>MANCYIFFNEYCIYTADLGLLIIKLITPDQPMGDHMNSEDNKAPKYADSSISDAAFKKMILWFALYAGLFCLGVIFVVNADKIMMSGF</sequence>
<dbReference type="HOGENOM" id="CLU_2462095_0_0_6"/>
<evidence type="ECO:0000256" key="1">
    <source>
        <dbReference type="SAM" id="Phobius"/>
    </source>
</evidence>
<comment type="caution">
    <text evidence="2">The sequence shown here is derived from an EMBL/GenBank/DDBJ whole genome shotgun (WGS) entry which is preliminary data.</text>
</comment>
<evidence type="ECO:0000313" key="3">
    <source>
        <dbReference type="Proteomes" id="UP000013070"/>
    </source>
</evidence>
<reference evidence="2 3" key="1">
    <citation type="submission" date="2013-02" db="EMBL/GenBank/DDBJ databases">
        <title>The Genome Sequence of Acinetobacter sp. NIPH 899.</title>
        <authorList>
            <consortium name="The Broad Institute Genome Sequencing Platform"/>
            <consortium name="The Broad Institute Genome Sequencing Center for Infectious Disease"/>
            <person name="Cerqueira G."/>
            <person name="Feldgarden M."/>
            <person name="Courvalin P."/>
            <person name="Perichon B."/>
            <person name="Grillot-Courvalin C."/>
            <person name="Clermont D."/>
            <person name="Rocha E."/>
            <person name="Yoon E.-J."/>
            <person name="Nemec A."/>
            <person name="Walker B."/>
            <person name="Young S.K."/>
            <person name="Zeng Q."/>
            <person name="Gargeya S."/>
            <person name="Fitzgerald M."/>
            <person name="Haas B."/>
            <person name="Abouelleil A."/>
            <person name="Alvarado L."/>
            <person name="Arachchi H.M."/>
            <person name="Berlin A.M."/>
            <person name="Chapman S.B."/>
            <person name="Dewar J."/>
            <person name="Goldberg J."/>
            <person name="Griggs A."/>
            <person name="Gujja S."/>
            <person name="Hansen M."/>
            <person name="Howarth C."/>
            <person name="Imamovic A."/>
            <person name="Larimer J."/>
            <person name="McCowan C."/>
            <person name="Murphy C."/>
            <person name="Neiman D."/>
            <person name="Pearson M."/>
            <person name="Priest M."/>
            <person name="Roberts A."/>
            <person name="Saif S."/>
            <person name="Shea T."/>
            <person name="Sisk P."/>
            <person name="Sykes S."/>
            <person name="Wortman J."/>
            <person name="Nusbaum C."/>
            <person name="Birren B."/>
        </authorList>
    </citation>
    <scope>NUCLEOTIDE SEQUENCE [LARGE SCALE GENOMIC DNA]</scope>
    <source>
        <strain evidence="2 3">NIPH 899</strain>
    </source>
</reference>
<dbReference type="eggNOG" id="ENOG5031S3J">
    <property type="taxonomic scope" value="Bacteria"/>
</dbReference>
<feature type="transmembrane region" description="Helical" evidence="1">
    <location>
        <begin position="59"/>
        <end position="78"/>
    </location>
</feature>
<keyword evidence="3" id="KW-1185">Reference proteome</keyword>
<protein>
    <submittedName>
        <fullName evidence="2">Uncharacterized protein</fullName>
    </submittedName>
</protein>
<dbReference type="EMBL" id="APPE01000074">
    <property type="protein sequence ID" value="ENU98033.1"/>
    <property type="molecule type" value="Genomic_DNA"/>
</dbReference>
<dbReference type="PATRIC" id="fig|1217710.3.peg.2968"/>
<dbReference type="AlphaFoldDB" id="N8WMC7"/>
<accession>N8WMC7</accession>
<dbReference type="Proteomes" id="UP000013070">
    <property type="component" value="Unassembled WGS sequence"/>
</dbReference>
<keyword evidence="1" id="KW-1133">Transmembrane helix</keyword>
<gene>
    <name evidence="2" type="ORF">F969_03102</name>
</gene>
<name>N8WMC7_9GAMM</name>
<evidence type="ECO:0000313" key="2">
    <source>
        <dbReference type="EMBL" id="ENU98033.1"/>
    </source>
</evidence>